<evidence type="ECO:0000256" key="4">
    <source>
        <dbReference type="ARBA" id="ARBA00023157"/>
    </source>
</evidence>
<accession>A0A7G7YQ65</accession>
<reference evidence="6 7" key="1">
    <citation type="submission" date="2019-12" db="EMBL/GenBank/DDBJ databases">
        <title>Corynebacterium sp. nov., isolated from feces of the Anser Albifrons in China.</title>
        <authorList>
            <person name="Liu Q."/>
        </authorList>
    </citation>
    <scope>NUCLEOTIDE SEQUENCE [LARGE SCALE GENOMIC DNA]</scope>
    <source>
        <strain evidence="6 7">23H37-10</strain>
    </source>
</reference>
<dbReference type="InterPro" id="IPR036249">
    <property type="entry name" value="Thioredoxin-like_sf"/>
</dbReference>
<dbReference type="PROSITE" id="PS51352">
    <property type="entry name" value="THIOREDOXIN_2"/>
    <property type="match status" value="1"/>
</dbReference>
<proteinExistence type="predicted"/>
<dbReference type="Proteomes" id="UP000515275">
    <property type="component" value="Chromosome"/>
</dbReference>
<keyword evidence="7" id="KW-1185">Reference proteome</keyword>
<keyword evidence="2" id="KW-0201">Cytochrome c-type biogenesis</keyword>
<dbReference type="InterPro" id="IPR013766">
    <property type="entry name" value="Thioredoxin_domain"/>
</dbReference>
<evidence type="ECO:0000256" key="3">
    <source>
        <dbReference type="ARBA" id="ARBA00022968"/>
    </source>
</evidence>
<protein>
    <submittedName>
        <fullName evidence="6">Redoxin domain-containing protein</fullName>
    </submittedName>
</protein>
<dbReference type="SUPFAM" id="SSF52833">
    <property type="entry name" value="Thioredoxin-like"/>
    <property type="match status" value="1"/>
</dbReference>
<sequence length="201" mass="21716">MKKTFAAVTLAATASLLVACGEDSTAGTDAVAIGGTFEFVSPGGQTSISYPQDQRQKIGNIQGVNLLDNSSINLDEDFRGKVVVLNSWGQWCGPCRSESDDLQRVQDKLDKSGKGTVLGINVKDPVRQKPQDFVRDNGITYPSLYDPPFKSALAMGGVPASVIPTTIVLDKQHRPAHIFLKAITDDELWKVVEPLLDEQDA</sequence>
<keyword evidence="3" id="KW-0812">Transmembrane</keyword>
<evidence type="ECO:0000256" key="1">
    <source>
        <dbReference type="ARBA" id="ARBA00004196"/>
    </source>
</evidence>
<dbReference type="PANTHER" id="PTHR42852">
    <property type="entry name" value="THIOL:DISULFIDE INTERCHANGE PROTEIN DSBE"/>
    <property type="match status" value="1"/>
</dbReference>
<keyword evidence="4" id="KW-1015">Disulfide bond</keyword>
<dbReference type="GO" id="GO:0017004">
    <property type="term" value="P:cytochrome complex assembly"/>
    <property type="evidence" value="ECO:0007669"/>
    <property type="project" value="UniProtKB-KW"/>
</dbReference>
<dbReference type="GO" id="GO:0030313">
    <property type="term" value="C:cell envelope"/>
    <property type="evidence" value="ECO:0007669"/>
    <property type="project" value="UniProtKB-SubCell"/>
</dbReference>
<evidence type="ECO:0000313" key="6">
    <source>
        <dbReference type="EMBL" id="QNH96635.1"/>
    </source>
</evidence>
<dbReference type="InterPro" id="IPR050553">
    <property type="entry name" value="Thioredoxin_ResA/DsbE_sf"/>
</dbReference>
<dbReference type="Pfam" id="PF00578">
    <property type="entry name" value="AhpC-TSA"/>
    <property type="match status" value="1"/>
</dbReference>
<dbReference type="InterPro" id="IPR000866">
    <property type="entry name" value="AhpC/TSA"/>
</dbReference>
<comment type="subcellular location">
    <subcellularLocation>
        <location evidence="1">Cell envelope</location>
    </subcellularLocation>
</comment>
<dbReference type="GO" id="GO:0016209">
    <property type="term" value="F:antioxidant activity"/>
    <property type="evidence" value="ECO:0007669"/>
    <property type="project" value="InterPro"/>
</dbReference>
<evidence type="ECO:0000256" key="5">
    <source>
        <dbReference type="ARBA" id="ARBA00023284"/>
    </source>
</evidence>
<gene>
    <name evidence="6" type="ORF">GP473_08195</name>
</gene>
<dbReference type="RefSeq" id="WP_185770390.1">
    <property type="nucleotide sequence ID" value="NZ_CP046883.1"/>
</dbReference>
<keyword evidence="5" id="KW-0676">Redox-active center</keyword>
<dbReference type="EMBL" id="CP046883">
    <property type="protein sequence ID" value="QNH96635.1"/>
    <property type="molecule type" value="Genomic_DNA"/>
</dbReference>
<dbReference type="KEGG" id="cans:GP473_08195"/>
<dbReference type="PROSITE" id="PS51257">
    <property type="entry name" value="PROKAR_LIPOPROTEIN"/>
    <property type="match status" value="1"/>
</dbReference>
<dbReference type="AlphaFoldDB" id="A0A7G7YQ65"/>
<evidence type="ECO:0000313" key="7">
    <source>
        <dbReference type="Proteomes" id="UP000515275"/>
    </source>
</evidence>
<keyword evidence="3" id="KW-0735">Signal-anchor</keyword>
<organism evidence="6 7">
    <name type="scientific">Corynebacterium anserum</name>
    <dbReference type="NCBI Taxonomy" id="2684406"/>
    <lineage>
        <taxon>Bacteria</taxon>
        <taxon>Bacillati</taxon>
        <taxon>Actinomycetota</taxon>
        <taxon>Actinomycetes</taxon>
        <taxon>Mycobacteriales</taxon>
        <taxon>Corynebacteriaceae</taxon>
        <taxon>Corynebacterium</taxon>
    </lineage>
</organism>
<dbReference type="CDD" id="cd02966">
    <property type="entry name" value="TlpA_like_family"/>
    <property type="match status" value="1"/>
</dbReference>
<dbReference type="PANTHER" id="PTHR42852:SF6">
    <property type="entry name" value="THIOL:DISULFIDE INTERCHANGE PROTEIN DSBE"/>
    <property type="match status" value="1"/>
</dbReference>
<name>A0A7G7YQ65_9CORY</name>
<dbReference type="GO" id="GO:0016491">
    <property type="term" value="F:oxidoreductase activity"/>
    <property type="evidence" value="ECO:0007669"/>
    <property type="project" value="InterPro"/>
</dbReference>
<dbReference type="Gene3D" id="3.40.30.10">
    <property type="entry name" value="Glutaredoxin"/>
    <property type="match status" value="1"/>
</dbReference>
<evidence type="ECO:0000256" key="2">
    <source>
        <dbReference type="ARBA" id="ARBA00022748"/>
    </source>
</evidence>